<dbReference type="Pfam" id="PF05092">
    <property type="entry name" value="PIF"/>
    <property type="match status" value="1"/>
</dbReference>
<proteinExistence type="predicted"/>
<sequence length="484" mass="56129">MLWFLIVFIGLIFFYWWNRPVRHLRPWHPIPQRPPVLEKTSFLCQTSRDCSVYQVCFQGKCIDKMIRGGQCDERTGQWILIDQGRFVTCVCKHPHLVTQKFSGANCDVDVACGPHGHLENFDTFRCLCDFGYKDVNGQCVEALPDEMVHDGPCEADEIEHPLADHGFHSNYIDAVGTKKCVKRPCSFDVLTGRPLQNTVYVQHYGCVCDPSRGQFGVRIENYLTAPGHTACASIFKDPVPQNTTVRLYAMFWKFDRPPVSFIQFDDLDPNALVSPFDERVGKTGLQIGQKWPYDYMQYVFKKLDYTVHTRSCSAGVFTYDCNENETRERQMSHCRDISKSVDLELYPYVNAYALLYKFPVCYMTKEDERVPEIYRDTFVSNPLHMTFKNFPKLFRSNLLIMSIKNGTWHVSHADSPNLHLYRKSLFHHLVPDLHDRKVNSIEQNERTFPVPDQIPLFPDVLYKNNVLPVMTHDGRFIPGMLRPP</sequence>
<dbReference type="EMBL" id="BGPR01046298">
    <property type="protein sequence ID" value="GBO23261.1"/>
    <property type="molecule type" value="Genomic_DNA"/>
</dbReference>
<organism evidence="1 2">
    <name type="scientific">Araneus ventricosus</name>
    <name type="common">Orbweaver spider</name>
    <name type="synonym">Epeira ventricosa</name>
    <dbReference type="NCBI Taxonomy" id="182803"/>
    <lineage>
        <taxon>Eukaryota</taxon>
        <taxon>Metazoa</taxon>
        <taxon>Ecdysozoa</taxon>
        <taxon>Arthropoda</taxon>
        <taxon>Chelicerata</taxon>
        <taxon>Arachnida</taxon>
        <taxon>Araneae</taxon>
        <taxon>Araneomorphae</taxon>
        <taxon>Entelegynae</taxon>
        <taxon>Araneoidea</taxon>
        <taxon>Araneidae</taxon>
        <taxon>Araneus</taxon>
    </lineage>
</organism>
<comment type="caution">
    <text evidence="1">The sequence shown here is derived from an EMBL/GenBank/DDBJ whole genome shotgun (WGS) entry which is preliminary data.</text>
</comment>
<reference evidence="1 2" key="1">
    <citation type="journal article" date="2019" name="Sci. Rep.">
        <title>Orb-weaving spider Araneus ventricosus genome elucidates the spidroin gene catalogue.</title>
        <authorList>
            <person name="Kono N."/>
            <person name="Nakamura H."/>
            <person name="Ohtoshi R."/>
            <person name="Moran D.A.P."/>
            <person name="Shinohara A."/>
            <person name="Yoshida Y."/>
            <person name="Fujiwara M."/>
            <person name="Mori M."/>
            <person name="Tomita M."/>
            <person name="Arakawa K."/>
        </authorList>
    </citation>
    <scope>NUCLEOTIDE SEQUENCE [LARGE SCALE GENOMIC DNA]</scope>
</reference>
<dbReference type="InterPro" id="IPR007784">
    <property type="entry name" value="PIR"/>
</dbReference>
<protein>
    <submittedName>
        <fullName evidence="1">Uncharacterized protein</fullName>
    </submittedName>
</protein>
<dbReference type="OrthoDB" id="6428253at2759"/>
<keyword evidence="2" id="KW-1185">Reference proteome</keyword>
<evidence type="ECO:0000313" key="1">
    <source>
        <dbReference type="EMBL" id="GBO23261.1"/>
    </source>
</evidence>
<evidence type="ECO:0000313" key="2">
    <source>
        <dbReference type="Proteomes" id="UP000499080"/>
    </source>
</evidence>
<accession>A0A4Y2VFA7</accession>
<dbReference type="Proteomes" id="UP000499080">
    <property type="component" value="Unassembled WGS sequence"/>
</dbReference>
<dbReference type="AlphaFoldDB" id="A0A4Y2VFA7"/>
<gene>
    <name evidence="1" type="ORF">AVEN_250089_1</name>
</gene>
<name>A0A4Y2VFA7_ARAVE</name>